<gene>
    <name evidence="1" type="ORF">NPIL_173221</name>
</gene>
<dbReference type="Proteomes" id="UP000887013">
    <property type="component" value="Unassembled WGS sequence"/>
</dbReference>
<keyword evidence="2" id="KW-1185">Reference proteome</keyword>
<dbReference type="EMBL" id="BMAW01082278">
    <property type="protein sequence ID" value="GFU28384.1"/>
    <property type="molecule type" value="Genomic_DNA"/>
</dbReference>
<evidence type="ECO:0000313" key="2">
    <source>
        <dbReference type="Proteomes" id="UP000887013"/>
    </source>
</evidence>
<proteinExistence type="predicted"/>
<reference evidence="1" key="1">
    <citation type="submission" date="2020-08" db="EMBL/GenBank/DDBJ databases">
        <title>Multicomponent nature underlies the extraordinary mechanical properties of spider dragline silk.</title>
        <authorList>
            <person name="Kono N."/>
            <person name="Nakamura H."/>
            <person name="Mori M."/>
            <person name="Yoshida Y."/>
            <person name="Ohtoshi R."/>
            <person name="Malay A.D."/>
            <person name="Moran D.A.P."/>
            <person name="Tomita M."/>
            <person name="Numata K."/>
            <person name="Arakawa K."/>
        </authorList>
    </citation>
    <scope>NUCLEOTIDE SEQUENCE</scope>
</reference>
<comment type="caution">
    <text evidence="1">The sequence shown here is derived from an EMBL/GenBank/DDBJ whole genome shotgun (WGS) entry which is preliminary data.</text>
</comment>
<accession>A0A8X6UJT2</accession>
<sequence>MGWKFKNCVIPLDKRYEPYDEHTSVYLTLHEGKKLYLERGNGEQEVNGSFQRIRDEPYVLSGKQQNTINQIKETKMAQEALWKCKVVEINPERDVVKAERDVVKTKEN</sequence>
<dbReference type="AlphaFoldDB" id="A0A8X6UJT2"/>
<protein>
    <submittedName>
        <fullName evidence="1">Uncharacterized protein</fullName>
    </submittedName>
</protein>
<dbReference type="OrthoDB" id="6460460at2759"/>
<evidence type="ECO:0000313" key="1">
    <source>
        <dbReference type="EMBL" id="GFU28384.1"/>
    </source>
</evidence>
<organism evidence="1 2">
    <name type="scientific">Nephila pilipes</name>
    <name type="common">Giant wood spider</name>
    <name type="synonym">Nephila maculata</name>
    <dbReference type="NCBI Taxonomy" id="299642"/>
    <lineage>
        <taxon>Eukaryota</taxon>
        <taxon>Metazoa</taxon>
        <taxon>Ecdysozoa</taxon>
        <taxon>Arthropoda</taxon>
        <taxon>Chelicerata</taxon>
        <taxon>Arachnida</taxon>
        <taxon>Araneae</taxon>
        <taxon>Araneomorphae</taxon>
        <taxon>Entelegynae</taxon>
        <taxon>Araneoidea</taxon>
        <taxon>Nephilidae</taxon>
        <taxon>Nephila</taxon>
    </lineage>
</organism>
<name>A0A8X6UJT2_NEPPI</name>